<keyword evidence="4" id="KW-0206">Cytoskeleton</keyword>
<keyword evidence="3 10" id="KW-0175">Coiled coil</keyword>
<gene>
    <name evidence="12" type="ORF">RRG08_042693</name>
</gene>
<evidence type="ECO:0000256" key="6">
    <source>
        <dbReference type="ARBA" id="ARBA00038217"/>
    </source>
</evidence>
<feature type="compositionally biased region" description="Low complexity" evidence="11">
    <location>
        <begin position="345"/>
        <end position="393"/>
    </location>
</feature>
<evidence type="ECO:0000256" key="9">
    <source>
        <dbReference type="ARBA" id="ARBA00042326"/>
    </source>
</evidence>
<keyword evidence="13" id="KW-1185">Reference proteome</keyword>
<organism evidence="12 13">
    <name type="scientific">Elysia crispata</name>
    <name type="common">lettuce slug</name>
    <dbReference type="NCBI Taxonomy" id="231223"/>
    <lineage>
        <taxon>Eukaryota</taxon>
        <taxon>Metazoa</taxon>
        <taxon>Spiralia</taxon>
        <taxon>Lophotrochozoa</taxon>
        <taxon>Mollusca</taxon>
        <taxon>Gastropoda</taxon>
        <taxon>Heterobranchia</taxon>
        <taxon>Euthyneura</taxon>
        <taxon>Panpulmonata</taxon>
        <taxon>Sacoglossa</taxon>
        <taxon>Placobranchoidea</taxon>
        <taxon>Plakobranchidae</taxon>
        <taxon>Elysia</taxon>
    </lineage>
</organism>
<evidence type="ECO:0000256" key="3">
    <source>
        <dbReference type="ARBA" id="ARBA00023054"/>
    </source>
</evidence>
<evidence type="ECO:0000256" key="2">
    <source>
        <dbReference type="ARBA" id="ARBA00022490"/>
    </source>
</evidence>
<evidence type="ECO:0000256" key="11">
    <source>
        <dbReference type="SAM" id="MobiDB-lite"/>
    </source>
</evidence>
<feature type="compositionally biased region" description="Basic and acidic residues" evidence="11">
    <location>
        <begin position="408"/>
        <end position="420"/>
    </location>
</feature>
<comment type="caution">
    <text evidence="12">The sequence shown here is derived from an EMBL/GenBank/DDBJ whole genome shotgun (WGS) entry which is preliminary data.</text>
</comment>
<comment type="subcellular location">
    <subcellularLocation>
        <location evidence="1">Cytoplasm</location>
        <location evidence="1">Cytoskeleton</location>
        <location evidence="1">Cilium basal body</location>
    </subcellularLocation>
</comment>
<evidence type="ECO:0000256" key="5">
    <source>
        <dbReference type="ARBA" id="ARBA00023273"/>
    </source>
</evidence>
<evidence type="ECO:0000313" key="12">
    <source>
        <dbReference type="EMBL" id="KAK3702706.1"/>
    </source>
</evidence>
<protein>
    <recommendedName>
        <fullName evidence="7">Centrosomal protein CCDC61</fullName>
    </recommendedName>
    <alternativeName>
        <fullName evidence="8">Coiled-coil domain-containing protein 61</fullName>
    </alternativeName>
    <alternativeName>
        <fullName evidence="9">VFL3 homolog</fullName>
    </alternativeName>
</protein>
<dbReference type="CDD" id="cd22284">
    <property type="entry name" value="HD_CCDC61_N"/>
    <property type="match status" value="1"/>
</dbReference>
<evidence type="ECO:0000256" key="10">
    <source>
        <dbReference type="SAM" id="Coils"/>
    </source>
</evidence>
<comment type="similarity">
    <text evidence="6">Belongs to the CCDC61 family.</text>
</comment>
<dbReference type="InterPro" id="IPR049733">
    <property type="entry name" value="CCDC61_N"/>
</dbReference>
<dbReference type="AlphaFoldDB" id="A0AAE0XQ77"/>
<sequence length="521" mass="59050">MSEPLNIAVSCPYNIRGSDYVVSLECQGKGSVLVQVEDRLSADQWRASFDAQYIEDLTHKTGNFKQFNIFVSMLESAISKTSDSVCLDLLTYNDLETLRQKKSGTTATIKSTIPAPRSALIASKRYLILTYTVEFDRIHYPLPLPYLGKPDPQALQEEIRILRADLKKTRQHQASGNNDHRMEKLLRDYRRLEREKAELEQEFASFRREVRLSSGGTAVKDIRALKAVVRNLEEQLMREKTRYQRNTSKRSQEYRDLLEEVEELRASERNLRVRLKSLTNELAMYKRGRSTTRTNSKERAGSGERTSANRILSASRYRSLSNERATSRLGSSERRSSSRERPNSFRRSNSSEQITMRGSFNSNSNLRGRSNSFDRNNSSENRNNLSGRSNRSRTPSPAARRFNPTAYIKEKERRLKENSLKKKREQKHNLSGLSSRSKQSANSSRNSGSSNRILRDDSLGSQGNTSDGYGSDGSYVSRTRPASGGSGRSRQLTSVENSPAQGSRAVKSNRPPTGKATVQYP</sequence>
<name>A0AAE0XQ77_9GAST</name>
<feature type="compositionally biased region" description="Polar residues" evidence="11">
    <location>
        <begin position="304"/>
        <end position="324"/>
    </location>
</feature>
<evidence type="ECO:0000256" key="4">
    <source>
        <dbReference type="ARBA" id="ARBA00023212"/>
    </source>
</evidence>
<feature type="region of interest" description="Disordered" evidence="11">
    <location>
        <begin position="284"/>
        <end position="521"/>
    </location>
</feature>
<accession>A0AAE0XQ77</accession>
<keyword evidence="5" id="KW-0966">Cell projection</keyword>
<dbReference type="GO" id="GO:0036064">
    <property type="term" value="C:ciliary basal body"/>
    <property type="evidence" value="ECO:0007669"/>
    <property type="project" value="TreeGrafter"/>
</dbReference>
<dbReference type="PANTHER" id="PTHR22691:SF1">
    <property type="entry name" value="CENTROSOMAL PROTEIN CCDC61"/>
    <property type="match status" value="1"/>
</dbReference>
<feature type="compositionally biased region" description="Low complexity" evidence="11">
    <location>
        <begin position="466"/>
        <end position="475"/>
    </location>
</feature>
<evidence type="ECO:0000313" key="13">
    <source>
        <dbReference type="Proteomes" id="UP001283361"/>
    </source>
</evidence>
<dbReference type="EMBL" id="JAWDGP010007852">
    <property type="protein sequence ID" value="KAK3702706.1"/>
    <property type="molecule type" value="Genomic_DNA"/>
</dbReference>
<evidence type="ECO:0000256" key="1">
    <source>
        <dbReference type="ARBA" id="ARBA00004120"/>
    </source>
</evidence>
<feature type="coiled-coil region" evidence="10">
    <location>
        <begin position="182"/>
        <end position="281"/>
    </location>
</feature>
<dbReference type="PANTHER" id="PTHR22691">
    <property type="entry name" value="YEAST SPT2-RELATED"/>
    <property type="match status" value="1"/>
</dbReference>
<proteinExistence type="inferred from homology"/>
<feature type="compositionally biased region" description="Polar residues" evidence="11">
    <location>
        <begin position="488"/>
        <end position="501"/>
    </location>
</feature>
<keyword evidence="2" id="KW-0963">Cytoplasm</keyword>
<evidence type="ECO:0000256" key="7">
    <source>
        <dbReference type="ARBA" id="ARBA00040683"/>
    </source>
</evidence>
<dbReference type="Proteomes" id="UP001283361">
    <property type="component" value="Unassembled WGS sequence"/>
</dbReference>
<feature type="compositionally biased region" description="Low complexity" evidence="11">
    <location>
        <begin position="434"/>
        <end position="452"/>
    </location>
</feature>
<reference evidence="12" key="1">
    <citation type="journal article" date="2023" name="G3 (Bethesda)">
        <title>A reference genome for the long-term kleptoplast-retaining sea slug Elysia crispata morphotype clarki.</title>
        <authorList>
            <person name="Eastman K.E."/>
            <person name="Pendleton A.L."/>
            <person name="Shaikh M.A."/>
            <person name="Suttiyut T."/>
            <person name="Ogas R."/>
            <person name="Tomko P."/>
            <person name="Gavelis G."/>
            <person name="Widhalm J.R."/>
            <person name="Wisecaver J.H."/>
        </authorList>
    </citation>
    <scope>NUCLEOTIDE SEQUENCE</scope>
    <source>
        <strain evidence="12">ECLA1</strain>
    </source>
</reference>
<feature type="compositionally biased region" description="Basic and acidic residues" evidence="11">
    <location>
        <begin position="331"/>
        <end position="343"/>
    </location>
</feature>
<evidence type="ECO:0000256" key="8">
    <source>
        <dbReference type="ARBA" id="ARBA00041518"/>
    </source>
</evidence>